<proteinExistence type="predicted"/>
<dbReference type="PROSITE" id="PS01124">
    <property type="entry name" value="HTH_ARAC_FAMILY_2"/>
    <property type="match status" value="1"/>
</dbReference>
<dbReference type="PANTHER" id="PTHR46796">
    <property type="entry name" value="HTH-TYPE TRANSCRIPTIONAL ACTIVATOR RHAS-RELATED"/>
    <property type="match status" value="1"/>
</dbReference>
<dbReference type="OrthoDB" id="642439at2"/>
<evidence type="ECO:0000259" key="4">
    <source>
        <dbReference type="PROSITE" id="PS01124"/>
    </source>
</evidence>
<dbReference type="Proteomes" id="UP000192796">
    <property type="component" value="Unassembled WGS sequence"/>
</dbReference>
<dbReference type="InterPro" id="IPR018060">
    <property type="entry name" value="HTH_AraC"/>
</dbReference>
<keyword evidence="2" id="KW-0238">DNA-binding</keyword>
<gene>
    <name evidence="5" type="ORF">A3860_08235</name>
</gene>
<comment type="caution">
    <text evidence="5">The sequence shown here is derived from an EMBL/GenBank/DDBJ whole genome shotgun (WGS) entry which is preliminary data.</text>
</comment>
<dbReference type="InterPro" id="IPR009057">
    <property type="entry name" value="Homeodomain-like_sf"/>
</dbReference>
<dbReference type="SUPFAM" id="SSF46689">
    <property type="entry name" value="Homeodomain-like"/>
    <property type="match status" value="2"/>
</dbReference>
<reference evidence="5 6" key="1">
    <citation type="submission" date="2016-03" db="EMBL/GenBank/DDBJ databases">
        <title>Niastella vici sp. nov., isolated from farmland soil.</title>
        <authorList>
            <person name="Chen L."/>
            <person name="Wang D."/>
            <person name="Yang S."/>
            <person name="Wang G."/>
        </authorList>
    </citation>
    <scope>NUCLEOTIDE SEQUENCE [LARGE SCALE GENOMIC DNA]</scope>
    <source>
        <strain evidence="5 6">DJ57</strain>
    </source>
</reference>
<dbReference type="STRING" id="1703345.A3860_08235"/>
<dbReference type="GO" id="GO:0003700">
    <property type="term" value="F:DNA-binding transcription factor activity"/>
    <property type="evidence" value="ECO:0007669"/>
    <property type="project" value="InterPro"/>
</dbReference>
<dbReference type="PANTHER" id="PTHR46796:SF14">
    <property type="entry name" value="TRANSCRIPTIONAL REGULATORY PROTEIN"/>
    <property type="match status" value="1"/>
</dbReference>
<dbReference type="InterPro" id="IPR050204">
    <property type="entry name" value="AraC_XylS_family_regulators"/>
</dbReference>
<protein>
    <recommendedName>
        <fullName evidence="4">HTH araC/xylS-type domain-containing protein</fullName>
    </recommendedName>
</protein>
<dbReference type="Pfam" id="PF12833">
    <property type="entry name" value="HTH_18"/>
    <property type="match status" value="1"/>
</dbReference>
<keyword evidence="3" id="KW-0804">Transcription</keyword>
<organism evidence="5 6">
    <name type="scientific">Niastella vici</name>
    <dbReference type="NCBI Taxonomy" id="1703345"/>
    <lineage>
        <taxon>Bacteria</taxon>
        <taxon>Pseudomonadati</taxon>
        <taxon>Bacteroidota</taxon>
        <taxon>Chitinophagia</taxon>
        <taxon>Chitinophagales</taxon>
        <taxon>Chitinophagaceae</taxon>
        <taxon>Niastella</taxon>
    </lineage>
</organism>
<dbReference type="PRINTS" id="PR00032">
    <property type="entry name" value="HTHARAC"/>
</dbReference>
<dbReference type="RefSeq" id="WP_081155450.1">
    <property type="nucleotide sequence ID" value="NZ_LVYD01000102.1"/>
</dbReference>
<dbReference type="SMART" id="SM00342">
    <property type="entry name" value="HTH_ARAC"/>
    <property type="match status" value="1"/>
</dbReference>
<accession>A0A1V9FJA2</accession>
<dbReference type="EMBL" id="LVYD01000102">
    <property type="protein sequence ID" value="OQP58296.1"/>
    <property type="molecule type" value="Genomic_DNA"/>
</dbReference>
<keyword evidence="1" id="KW-0805">Transcription regulation</keyword>
<evidence type="ECO:0000256" key="2">
    <source>
        <dbReference type="ARBA" id="ARBA00023125"/>
    </source>
</evidence>
<dbReference type="GO" id="GO:0043565">
    <property type="term" value="F:sequence-specific DNA binding"/>
    <property type="evidence" value="ECO:0007669"/>
    <property type="project" value="InterPro"/>
</dbReference>
<name>A0A1V9FJA2_9BACT</name>
<feature type="domain" description="HTH araC/xylS-type" evidence="4">
    <location>
        <begin position="215"/>
        <end position="313"/>
    </location>
</feature>
<evidence type="ECO:0000256" key="1">
    <source>
        <dbReference type="ARBA" id="ARBA00023015"/>
    </source>
</evidence>
<dbReference type="InterPro" id="IPR020449">
    <property type="entry name" value="Tscrpt_reg_AraC-type_HTH"/>
</dbReference>
<dbReference type="Gene3D" id="1.10.10.60">
    <property type="entry name" value="Homeodomain-like"/>
    <property type="match status" value="2"/>
</dbReference>
<sequence>MIFHEFPDLGWLKSQIAQGFGNRLGWGNLQLDSEGFPSVIIHTKVNECYRPDIKGPFSFFLNIKGNSLCSVDRNTTRIDEDNYFVSNRSQLYTLQVEEDSHATETFNIHFGEFFSESVLNSLVTPAHRILDAGAGKQLSPVSFFNQLHRRDATFNALIRSILISQKEGFNKLRFEEQLTALLTYHLQQHHHIAEMVNNLPPVKKTTRVELYKRLSRAMDVLRSGFCGEISLDQLAAEACLSKYHFLRLFRTAYGLSPYQYMQQLRIEKARTLLADSGKPVADIAMLLGFDNSQSFSRLFFQKMGLYPTQYRLQTK</sequence>
<keyword evidence="6" id="KW-1185">Reference proteome</keyword>
<evidence type="ECO:0000313" key="5">
    <source>
        <dbReference type="EMBL" id="OQP58296.1"/>
    </source>
</evidence>
<evidence type="ECO:0000313" key="6">
    <source>
        <dbReference type="Proteomes" id="UP000192796"/>
    </source>
</evidence>
<dbReference type="AlphaFoldDB" id="A0A1V9FJA2"/>
<evidence type="ECO:0000256" key="3">
    <source>
        <dbReference type="ARBA" id="ARBA00023163"/>
    </source>
</evidence>